<reference evidence="3" key="1">
    <citation type="submission" date="2016-06" db="EMBL/GenBank/DDBJ databases">
        <title>Parallel loss of symbiosis genes in relatives of nitrogen-fixing non-legume Parasponia.</title>
        <authorList>
            <person name="Van Velzen R."/>
            <person name="Holmer R."/>
            <person name="Bu F."/>
            <person name="Rutten L."/>
            <person name="Van Zeijl A."/>
            <person name="Liu W."/>
            <person name="Santuari L."/>
            <person name="Cao Q."/>
            <person name="Sharma T."/>
            <person name="Shen D."/>
            <person name="Roswanjaya Y."/>
            <person name="Wardhani T."/>
            <person name="Kalhor M.S."/>
            <person name="Jansen J."/>
            <person name="Van den Hoogen J."/>
            <person name="Gungor B."/>
            <person name="Hartog M."/>
            <person name="Hontelez J."/>
            <person name="Verver J."/>
            <person name="Yang W.-C."/>
            <person name="Schijlen E."/>
            <person name="Repin R."/>
            <person name="Schilthuizen M."/>
            <person name="Schranz E."/>
            <person name="Heidstra R."/>
            <person name="Miyata K."/>
            <person name="Fedorova E."/>
            <person name="Kohlen W."/>
            <person name="Bisseling T."/>
            <person name="Smit S."/>
            <person name="Geurts R."/>
        </authorList>
    </citation>
    <scope>NUCLEOTIDE SEQUENCE [LARGE SCALE GENOMIC DNA]</scope>
    <source>
        <strain evidence="3">cv. RG33-2</strain>
    </source>
</reference>
<feature type="region of interest" description="Disordered" evidence="1">
    <location>
        <begin position="61"/>
        <end position="89"/>
    </location>
</feature>
<evidence type="ECO:0000313" key="3">
    <source>
        <dbReference type="Proteomes" id="UP000237000"/>
    </source>
</evidence>
<dbReference type="FunCoup" id="A0A2P5EW43">
    <property type="interactions" value="268"/>
</dbReference>
<comment type="caution">
    <text evidence="2">The sequence shown here is derived from an EMBL/GenBank/DDBJ whole genome shotgun (WGS) entry which is preliminary data.</text>
</comment>
<dbReference type="EMBL" id="JXTC01000090">
    <property type="protein sequence ID" value="PON89761.1"/>
    <property type="molecule type" value="Genomic_DNA"/>
</dbReference>
<keyword evidence="3" id="KW-1185">Reference proteome</keyword>
<evidence type="ECO:0000256" key="1">
    <source>
        <dbReference type="SAM" id="MobiDB-lite"/>
    </source>
</evidence>
<dbReference type="OrthoDB" id="780613at2759"/>
<proteinExistence type="predicted"/>
<feature type="region of interest" description="Disordered" evidence="1">
    <location>
        <begin position="1"/>
        <end position="23"/>
    </location>
</feature>
<dbReference type="Proteomes" id="UP000237000">
    <property type="component" value="Unassembled WGS sequence"/>
</dbReference>
<gene>
    <name evidence="2" type="ORF">TorRG33x02_144410</name>
</gene>
<dbReference type="STRING" id="63057.A0A2P5EW43"/>
<feature type="compositionally biased region" description="Polar residues" evidence="1">
    <location>
        <begin position="1"/>
        <end position="11"/>
    </location>
</feature>
<accession>A0A2P5EW43</accession>
<evidence type="ECO:0008006" key="4">
    <source>
        <dbReference type="Google" id="ProtNLM"/>
    </source>
</evidence>
<sequence length="396" mass="44213">MKRQDSLPSSSSHRENKSNNNNATEKLHAKAVGCMSGLFHFVSGYRSGRKFLTFGKRHEKKELATSSTNTSNGKSSTTRSSSIDKEGIINTTSSTNVLQRYSCEVPRSPTLPAEIRRSNSVNSPQNFRTPPALVARLMGLEEAHSTMSKAMHELPEFSSAAEKRRQLLGALEKCDQDLKALKKIIDAVRSAERLRSPATAVFGSLEGYHDDRVNNGWNRFHGVKGLEVNKAEQPSPVSVLDEFTRSPLSNLYHSKRQSFSYGRIHQVRQQKKKPGEADLSPSIFDRITCESLHRKASIIGTDLHHLDISTLSSPSSSSPSSSPLWSSQAMKESVEEVCKDIAWGERREIGRIGLALQDHICRDLIEEIVTDLTSFHCHNNLYSSLPFEACKRRLCF</sequence>
<dbReference type="AlphaFoldDB" id="A0A2P5EW43"/>
<evidence type="ECO:0000313" key="2">
    <source>
        <dbReference type="EMBL" id="PON89761.1"/>
    </source>
</evidence>
<organism evidence="2 3">
    <name type="scientific">Trema orientale</name>
    <name type="common">Charcoal tree</name>
    <name type="synonym">Celtis orientalis</name>
    <dbReference type="NCBI Taxonomy" id="63057"/>
    <lineage>
        <taxon>Eukaryota</taxon>
        <taxon>Viridiplantae</taxon>
        <taxon>Streptophyta</taxon>
        <taxon>Embryophyta</taxon>
        <taxon>Tracheophyta</taxon>
        <taxon>Spermatophyta</taxon>
        <taxon>Magnoliopsida</taxon>
        <taxon>eudicotyledons</taxon>
        <taxon>Gunneridae</taxon>
        <taxon>Pentapetalae</taxon>
        <taxon>rosids</taxon>
        <taxon>fabids</taxon>
        <taxon>Rosales</taxon>
        <taxon>Cannabaceae</taxon>
        <taxon>Trema</taxon>
    </lineage>
</organism>
<dbReference type="InParanoid" id="A0A2P5EW43"/>
<protein>
    <recommendedName>
        <fullName evidence="4">DUF3741 domain-containing protein</fullName>
    </recommendedName>
</protein>
<dbReference type="PANTHER" id="PTHR37234:SF1">
    <property type="entry name" value="OS03G0319200 PROTEIN"/>
    <property type="match status" value="1"/>
</dbReference>
<feature type="compositionally biased region" description="Low complexity" evidence="1">
    <location>
        <begin position="65"/>
        <end position="81"/>
    </location>
</feature>
<name>A0A2P5EW43_TREOI</name>
<dbReference type="PANTHER" id="PTHR37234">
    <property type="entry name" value="OS03G0319200 PROTEIN"/>
    <property type="match status" value="1"/>
</dbReference>